<dbReference type="SUPFAM" id="SSF47384">
    <property type="entry name" value="Homodimeric domain of signal transducing histidine kinase"/>
    <property type="match status" value="1"/>
</dbReference>
<keyword evidence="4" id="KW-0808">Transferase</keyword>
<keyword evidence="13" id="KW-1133">Transmembrane helix</keyword>
<dbReference type="InterPro" id="IPR001789">
    <property type="entry name" value="Sig_transdc_resp-reg_receiver"/>
</dbReference>
<evidence type="ECO:0000259" key="14">
    <source>
        <dbReference type="PROSITE" id="PS50109"/>
    </source>
</evidence>
<dbReference type="CDD" id="cd00082">
    <property type="entry name" value="HisKA"/>
    <property type="match status" value="1"/>
</dbReference>
<dbReference type="Proteomes" id="UP000186469">
    <property type="component" value="Unassembled WGS sequence"/>
</dbReference>
<dbReference type="SMART" id="SM00388">
    <property type="entry name" value="HisKA"/>
    <property type="match status" value="1"/>
</dbReference>
<keyword evidence="5" id="KW-0547">Nucleotide-binding</keyword>
<name>A0A1M7S5G9_9BACT</name>
<evidence type="ECO:0000256" key="5">
    <source>
        <dbReference type="ARBA" id="ARBA00022741"/>
    </source>
</evidence>
<evidence type="ECO:0000259" key="15">
    <source>
        <dbReference type="PROSITE" id="PS50110"/>
    </source>
</evidence>
<dbReference type="SUPFAM" id="SSF55785">
    <property type="entry name" value="PYP-like sensor domain (PAS domain)"/>
    <property type="match status" value="1"/>
</dbReference>
<evidence type="ECO:0000256" key="1">
    <source>
        <dbReference type="ARBA" id="ARBA00000085"/>
    </source>
</evidence>
<comment type="catalytic activity">
    <reaction evidence="1">
        <text>ATP + protein L-histidine = ADP + protein N-phospho-L-histidine.</text>
        <dbReference type="EC" id="2.7.13.3"/>
    </reaction>
</comment>
<keyword evidence="13" id="KW-0812">Transmembrane</keyword>
<dbReference type="EMBL" id="FRDI01000003">
    <property type="protein sequence ID" value="SHN53929.1"/>
    <property type="molecule type" value="Genomic_DNA"/>
</dbReference>
<dbReference type="GO" id="GO:0005524">
    <property type="term" value="F:ATP binding"/>
    <property type="evidence" value="ECO:0007669"/>
    <property type="project" value="UniProtKB-KW"/>
</dbReference>
<dbReference type="FunFam" id="3.30.565.10:FF:000010">
    <property type="entry name" value="Sensor histidine kinase RcsC"/>
    <property type="match status" value="1"/>
</dbReference>
<keyword evidence="3 11" id="KW-0597">Phosphoprotein</keyword>
<dbReference type="RefSeq" id="WP_072696151.1">
    <property type="nucleotide sequence ID" value="NZ_FRDI01000003.1"/>
</dbReference>
<evidence type="ECO:0000256" key="6">
    <source>
        <dbReference type="ARBA" id="ARBA00022777"/>
    </source>
</evidence>
<dbReference type="InterPro" id="IPR036890">
    <property type="entry name" value="HATPase_C_sf"/>
</dbReference>
<feature type="domain" description="Histidine kinase" evidence="14">
    <location>
        <begin position="560"/>
        <end position="783"/>
    </location>
</feature>
<dbReference type="Gene3D" id="3.30.565.10">
    <property type="entry name" value="Histidine kinase-like ATPase, C-terminal domain"/>
    <property type="match status" value="1"/>
</dbReference>
<dbReference type="InterPro" id="IPR003594">
    <property type="entry name" value="HATPase_dom"/>
</dbReference>
<keyword evidence="17" id="KW-1185">Reference proteome</keyword>
<evidence type="ECO:0000256" key="7">
    <source>
        <dbReference type="ARBA" id="ARBA00022840"/>
    </source>
</evidence>
<keyword evidence="6 16" id="KW-0418">Kinase</keyword>
<protein>
    <recommendedName>
        <fullName evidence="10">Sensory/regulatory protein RpfC</fullName>
        <ecNumber evidence="2">2.7.13.3</ecNumber>
    </recommendedName>
</protein>
<evidence type="ECO:0000256" key="9">
    <source>
        <dbReference type="ARBA" id="ARBA00064003"/>
    </source>
</evidence>
<dbReference type="InterPro" id="IPR003661">
    <property type="entry name" value="HisK_dim/P_dom"/>
</dbReference>
<keyword evidence="8" id="KW-0902">Two-component regulatory system</keyword>
<dbReference type="Gene3D" id="1.10.287.130">
    <property type="match status" value="1"/>
</dbReference>
<dbReference type="PROSITE" id="PS50110">
    <property type="entry name" value="RESPONSE_REGULATORY"/>
    <property type="match status" value="1"/>
</dbReference>
<evidence type="ECO:0000313" key="17">
    <source>
        <dbReference type="Proteomes" id="UP000186469"/>
    </source>
</evidence>
<dbReference type="SMART" id="SM00448">
    <property type="entry name" value="REC"/>
    <property type="match status" value="1"/>
</dbReference>
<evidence type="ECO:0000256" key="10">
    <source>
        <dbReference type="ARBA" id="ARBA00068150"/>
    </source>
</evidence>
<dbReference type="PANTHER" id="PTHR45339:SF1">
    <property type="entry name" value="HYBRID SIGNAL TRANSDUCTION HISTIDINE KINASE J"/>
    <property type="match status" value="1"/>
</dbReference>
<dbReference type="CDD" id="cd17546">
    <property type="entry name" value="REC_hyHK_CKI1_RcsC-like"/>
    <property type="match status" value="1"/>
</dbReference>
<dbReference type="FunFam" id="1.10.287.130:FF:000002">
    <property type="entry name" value="Two-component osmosensing histidine kinase"/>
    <property type="match status" value="1"/>
</dbReference>
<dbReference type="PRINTS" id="PR00344">
    <property type="entry name" value="BCTRLSENSOR"/>
</dbReference>
<dbReference type="Gene3D" id="3.30.450.20">
    <property type="entry name" value="PAS domain"/>
    <property type="match status" value="1"/>
</dbReference>
<dbReference type="Gene3D" id="3.40.50.2300">
    <property type="match status" value="1"/>
</dbReference>
<dbReference type="SMART" id="SM00387">
    <property type="entry name" value="HATPase_c"/>
    <property type="match status" value="1"/>
</dbReference>
<evidence type="ECO:0000256" key="3">
    <source>
        <dbReference type="ARBA" id="ARBA00022553"/>
    </source>
</evidence>
<organism evidence="16 17">
    <name type="scientific">Desulfovibrio litoralis DSM 11393</name>
    <dbReference type="NCBI Taxonomy" id="1121455"/>
    <lineage>
        <taxon>Bacteria</taxon>
        <taxon>Pseudomonadati</taxon>
        <taxon>Thermodesulfobacteriota</taxon>
        <taxon>Desulfovibrionia</taxon>
        <taxon>Desulfovibrionales</taxon>
        <taxon>Desulfovibrionaceae</taxon>
        <taxon>Desulfovibrio</taxon>
    </lineage>
</organism>
<dbReference type="InterPro" id="IPR011006">
    <property type="entry name" value="CheY-like_superfamily"/>
</dbReference>
<dbReference type="InterPro" id="IPR036097">
    <property type="entry name" value="HisK_dim/P_sf"/>
</dbReference>
<feature type="transmembrane region" description="Helical" evidence="13">
    <location>
        <begin position="12"/>
        <end position="33"/>
    </location>
</feature>
<keyword evidence="7" id="KW-0067">ATP-binding</keyword>
<dbReference type="SUPFAM" id="SSF52172">
    <property type="entry name" value="CheY-like"/>
    <property type="match status" value="1"/>
</dbReference>
<evidence type="ECO:0000313" key="16">
    <source>
        <dbReference type="EMBL" id="SHN53929.1"/>
    </source>
</evidence>
<proteinExistence type="predicted"/>
<feature type="transmembrane region" description="Helical" evidence="13">
    <location>
        <begin position="333"/>
        <end position="358"/>
    </location>
</feature>
<comment type="subunit">
    <text evidence="9">At low DSF concentrations, interacts with RpfF.</text>
</comment>
<feature type="domain" description="Response regulatory" evidence="15">
    <location>
        <begin position="807"/>
        <end position="925"/>
    </location>
</feature>
<dbReference type="CDD" id="cd16922">
    <property type="entry name" value="HATPase_EvgS-ArcB-TorS-like"/>
    <property type="match status" value="1"/>
</dbReference>
<evidence type="ECO:0000256" key="8">
    <source>
        <dbReference type="ARBA" id="ARBA00023012"/>
    </source>
</evidence>
<dbReference type="Pfam" id="PF00512">
    <property type="entry name" value="HisKA"/>
    <property type="match status" value="1"/>
</dbReference>
<dbReference type="PANTHER" id="PTHR45339">
    <property type="entry name" value="HYBRID SIGNAL TRANSDUCTION HISTIDINE KINASE J"/>
    <property type="match status" value="1"/>
</dbReference>
<sequence length="926" mass="104787">MNKKAHKNIKFSSISFLVCIFIFMVIVIAVVGGRELQNIQTINVITDQIKKTKVIEFVESQKTLSNIANLRRLIQVIFETENPKARRNAQLDAHALINESVFMVNPKLKSTSQQISTDIEKLIELKESINNDKAKLEELISSYNLNLATLLYYITNQPEAYNIYLNSIKRLSSKRQQDITSLLYDIFLSIESQTNDPNQLNMFSMTNESIKQIGLKKSSLKPILFQLILFTSDIIELNRIQNISHTIIASFENDTHKEYKGKSVRSIIQETERSFFNMQKLEQAIAKDVNKAQKIWQKIDFEVRTLRDSVRTDSENSIVSSLSSINDTVNKSYFISIAMYSSLVLLFFFCFIVFYILVVQPIRLTAQKLLDIKKGKLDTTIPPIYIKEISEIALLLEDFSVHLSELYSHADQLAEDVAIKHDLEEVMRAVFKASLDGYVVWNIEEVEAISPAALTLLETPNDHEFTKSWHDFGFNHDYLLKVLEVVNTQKVFRDEITLTTANNEALPCETTHLPIVFHAKPCVLTYIRDLRTQKRNEAALLIAKDQAEVATQAKSDFLARMSHEIRTPMNGVLGLTHIALQSSPSEKQKDLLTKIQSSAKILLGVINDILDFSKIESGKLTLENTSFSLENILNTMQDLLEQQAQSKNIGFNIIYDNEKTAKTNLIGDSLRLSQILLNLTGNAIKFTESGSVNVQVRTIEEDKEKLSLEFSIIDTGIGLSPEQCKNLFQPFVQADSSTTRKYGGTGLGLMISKLLVELMGGSLNIKSELNKGSTFYFTITCLKDNQKVKDAEIVNQEYDENLLQGKKLLVAEDNMINQEIIETLLEAFGIKVTLADNGQEAVEFANKDTFDCILLDIQMPVMDGLTATKNLRNSSVEYLKTVPIIAMTAHAMQEDIKKSMEAGMNDHLTKPINVAELKKCLMRFLK</sequence>
<feature type="coiled-coil region" evidence="12">
    <location>
        <begin position="119"/>
        <end position="146"/>
    </location>
</feature>
<dbReference type="AlphaFoldDB" id="A0A1M7S5G9"/>
<keyword evidence="12" id="KW-0175">Coiled coil</keyword>
<dbReference type="OrthoDB" id="5443242at2"/>
<evidence type="ECO:0000256" key="4">
    <source>
        <dbReference type="ARBA" id="ARBA00022679"/>
    </source>
</evidence>
<dbReference type="PROSITE" id="PS50109">
    <property type="entry name" value="HIS_KIN"/>
    <property type="match status" value="1"/>
</dbReference>
<dbReference type="Pfam" id="PF00072">
    <property type="entry name" value="Response_reg"/>
    <property type="match status" value="1"/>
</dbReference>
<accession>A0A1M7S5G9</accession>
<dbReference type="STRING" id="1121455.SAMN02745728_00471"/>
<dbReference type="InterPro" id="IPR004358">
    <property type="entry name" value="Sig_transdc_His_kin-like_C"/>
</dbReference>
<evidence type="ECO:0000256" key="12">
    <source>
        <dbReference type="SAM" id="Coils"/>
    </source>
</evidence>
<dbReference type="GO" id="GO:0000155">
    <property type="term" value="F:phosphorelay sensor kinase activity"/>
    <property type="evidence" value="ECO:0007669"/>
    <property type="project" value="InterPro"/>
</dbReference>
<keyword evidence="13" id="KW-0472">Membrane</keyword>
<feature type="modified residue" description="4-aspartylphosphate" evidence="11">
    <location>
        <position position="856"/>
    </location>
</feature>
<evidence type="ECO:0000256" key="11">
    <source>
        <dbReference type="PROSITE-ProRule" id="PRU00169"/>
    </source>
</evidence>
<dbReference type="Pfam" id="PF02518">
    <property type="entry name" value="HATPase_c"/>
    <property type="match status" value="1"/>
</dbReference>
<dbReference type="EC" id="2.7.13.3" evidence="2"/>
<gene>
    <name evidence="16" type="ORF">SAMN02745728_00471</name>
</gene>
<reference evidence="16 17" key="1">
    <citation type="submission" date="2016-12" db="EMBL/GenBank/DDBJ databases">
        <authorList>
            <person name="Song W.-J."/>
            <person name="Kurnit D.M."/>
        </authorList>
    </citation>
    <scope>NUCLEOTIDE SEQUENCE [LARGE SCALE GENOMIC DNA]</scope>
    <source>
        <strain evidence="16 17">DSM 11393</strain>
    </source>
</reference>
<dbReference type="SUPFAM" id="SSF55874">
    <property type="entry name" value="ATPase domain of HSP90 chaperone/DNA topoisomerase II/histidine kinase"/>
    <property type="match status" value="1"/>
</dbReference>
<evidence type="ECO:0000256" key="13">
    <source>
        <dbReference type="SAM" id="Phobius"/>
    </source>
</evidence>
<dbReference type="InterPro" id="IPR005467">
    <property type="entry name" value="His_kinase_dom"/>
</dbReference>
<evidence type="ECO:0000256" key="2">
    <source>
        <dbReference type="ARBA" id="ARBA00012438"/>
    </source>
</evidence>
<dbReference type="InterPro" id="IPR035965">
    <property type="entry name" value="PAS-like_dom_sf"/>
</dbReference>